<reference evidence="12 13" key="1">
    <citation type="submission" date="2022-08" db="EMBL/GenBank/DDBJ databases">
        <title>Genome Sequence of the sulphate-reducing bacterium, Pseudodesulfovibrio sp. SYK.</title>
        <authorList>
            <person name="Kondo R."/>
            <person name="Kataoka T."/>
        </authorList>
    </citation>
    <scope>NUCLEOTIDE SEQUENCE [LARGE SCALE GENOMIC DNA]</scope>
    <source>
        <strain evidence="12 13">SYK</strain>
    </source>
</reference>
<dbReference type="InterPro" id="IPR055128">
    <property type="entry name" value="HypF_C_2"/>
</dbReference>
<dbReference type="Gene3D" id="3.90.870.50">
    <property type="match status" value="1"/>
</dbReference>
<comment type="pathway">
    <text evidence="1">Protein modification; [NiFe] hydrogenase maturation.</text>
</comment>
<evidence type="ECO:0000256" key="3">
    <source>
        <dbReference type="ARBA" id="ARBA00022598"/>
    </source>
</evidence>
<dbReference type="Pfam" id="PF22521">
    <property type="entry name" value="HypF_C_2"/>
    <property type="match status" value="1"/>
</dbReference>
<dbReference type="PANTHER" id="PTHR42959">
    <property type="entry name" value="CARBAMOYLTRANSFERASE"/>
    <property type="match status" value="1"/>
</dbReference>
<evidence type="ECO:0000256" key="5">
    <source>
        <dbReference type="ARBA" id="ARBA00022771"/>
    </source>
</evidence>
<name>A0ABM8B025_9BACT</name>
<evidence type="ECO:0000313" key="13">
    <source>
        <dbReference type="Proteomes" id="UP001317742"/>
    </source>
</evidence>
<evidence type="ECO:0000313" key="12">
    <source>
        <dbReference type="EMBL" id="BDQ36917.1"/>
    </source>
</evidence>
<dbReference type="NCBIfam" id="TIGR00143">
    <property type="entry name" value="hypF"/>
    <property type="match status" value="1"/>
</dbReference>
<dbReference type="InterPro" id="IPR001792">
    <property type="entry name" value="Acylphosphatase-like_dom"/>
</dbReference>
<keyword evidence="4" id="KW-0479">Metal-binding</keyword>
<evidence type="ECO:0000256" key="4">
    <source>
        <dbReference type="ARBA" id="ARBA00022723"/>
    </source>
</evidence>
<dbReference type="EMBL" id="AP026709">
    <property type="protein sequence ID" value="BDQ36917.1"/>
    <property type="molecule type" value="Genomic_DNA"/>
</dbReference>
<organism evidence="12 13">
    <name type="scientific">Pseudodesulfovibrio nedwellii</name>
    <dbReference type="NCBI Taxonomy" id="2973072"/>
    <lineage>
        <taxon>Bacteria</taxon>
        <taxon>Pseudomonadati</taxon>
        <taxon>Thermodesulfobacteriota</taxon>
        <taxon>Desulfovibrionia</taxon>
        <taxon>Desulfovibrionales</taxon>
        <taxon>Desulfovibrionaceae</taxon>
    </lineage>
</organism>
<dbReference type="RefSeq" id="WP_281763245.1">
    <property type="nucleotide sequence ID" value="NZ_AP026709.1"/>
</dbReference>
<feature type="domain" description="Acylphosphatase-like" evidence="10">
    <location>
        <begin position="5"/>
        <end position="92"/>
    </location>
</feature>
<feature type="active site" evidence="9">
    <location>
        <position position="38"/>
    </location>
</feature>
<keyword evidence="9" id="KW-0378">Hydrolase</keyword>
<dbReference type="Gene3D" id="3.30.420.40">
    <property type="match status" value="1"/>
</dbReference>
<dbReference type="InterPro" id="IPR051060">
    <property type="entry name" value="Carbamoyltrans_HypF-like"/>
</dbReference>
<dbReference type="Pfam" id="PF17788">
    <property type="entry name" value="HypF_C"/>
    <property type="match status" value="1"/>
</dbReference>
<keyword evidence="3" id="KW-0436">Ligase</keyword>
<sequence>MTLMRQKFTITGQVQGVGFRPFVYRTALDNNVSGTVNNSSAGVLIEIQGTLKQVTGFSEDLAEKLPPLAKIITLDFEELPVVDDEKDFTILKSTGGKGHSVLISADVATCQDCLNDMIDPTNRRYRYPFTNCTNCGPRYTITRSIPYDRPQTSMACFPLCNDCLEEYEDPLNRRFHAQPNACPDCGPTVWLTDGECSTIAEGDEALKQLAIELAKGKIAAIKGLGGFHLVCDAMADEAVTTLRQRKHRPDKPLAVMIPTMTHARQLADIIPAEEKWLTGLHRPIVLAAKHEPFPLAEQVAPDTNFVGIMLPYTPLHHILLNDFAAATPHDIPALVMTSGNMSSEPICLGNKEAFKRLHDIADIFLFHNRDILIRTDDSVVRVNPATDNPIFMRRARGFVPAPVFIPEKGPTVLGMGPELKCTMTLTKGDQAFTSQHIGNMSNLETLEFHKEIRTHLQDILQVKPKLIVRDLHPDYMTSTLAEDIGKELDIPVATLQHHYAHIYANLAENKHTSPAIGLALDGTGYGEDGTIWGGECLMVIPEELEHQRLAHFSHIRLPGGEAAVKEPWRIAQAALWKLGIKESGKYQWPWLTNFETQSRFLPQILEKAINAPETSSCGRLFDGVAALCGLVDIISYEGQAAILLEKAQDMSETGTYPCPLQSDDPVSLNTLSLVQAVLEDLENKVPVSIIARRFHRGLINGLTEMAYSFSMVLDIHHVALSGGVMQNLTLATELPQALENVGLIPLIHRQLPPNDGCISLGQAVWGQRKLLLKS</sequence>
<dbReference type="InterPro" id="IPR017945">
    <property type="entry name" value="DHBP_synth_RibB-like_a/b_dom"/>
</dbReference>
<dbReference type="SUPFAM" id="SSF54975">
    <property type="entry name" value="Acylphosphatase/BLUF domain-like"/>
    <property type="match status" value="1"/>
</dbReference>
<evidence type="ECO:0000256" key="8">
    <source>
        <dbReference type="PIRNR" id="PIRNR006256"/>
    </source>
</evidence>
<keyword evidence="5" id="KW-0863">Zinc-finger</keyword>
<dbReference type="PROSITE" id="PS51163">
    <property type="entry name" value="YRDC"/>
    <property type="match status" value="1"/>
</dbReference>
<feature type="active site" evidence="9">
    <location>
        <position position="20"/>
    </location>
</feature>
<protein>
    <recommendedName>
        <fullName evidence="8">Carbamoyltransferase</fullName>
        <ecNumber evidence="8">6.2.-.-</ecNumber>
    </recommendedName>
</protein>
<dbReference type="PIRSF" id="PIRSF006256">
    <property type="entry name" value="CMPcnvr_hdrg_mat"/>
    <property type="match status" value="1"/>
</dbReference>
<comment type="catalytic activity">
    <reaction evidence="9">
        <text>an acyl phosphate + H2O = a carboxylate + phosphate + H(+)</text>
        <dbReference type="Rhea" id="RHEA:14965"/>
        <dbReference type="ChEBI" id="CHEBI:15377"/>
        <dbReference type="ChEBI" id="CHEBI:15378"/>
        <dbReference type="ChEBI" id="CHEBI:29067"/>
        <dbReference type="ChEBI" id="CHEBI:43474"/>
        <dbReference type="ChEBI" id="CHEBI:59918"/>
        <dbReference type="EC" id="3.6.1.7"/>
    </reaction>
</comment>
<evidence type="ECO:0000259" key="11">
    <source>
        <dbReference type="PROSITE" id="PS51163"/>
    </source>
</evidence>
<dbReference type="InterPro" id="IPR011125">
    <property type="entry name" value="Znf_HypF"/>
</dbReference>
<keyword evidence="13" id="KW-1185">Reference proteome</keyword>
<dbReference type="InterPro" id="IPR006070">
    <property type="entry name" value="Sua5-like_dom"/>
</dbReference>
<evidence type="ECO:0000256" key="7">
    <source>
        <dbReference type="ARBA" id="ARBA00048220"/>
    </source>
</evidence>
<dbReference type="Gene3D" id="3.30.420.360">
    <property type="match status" value="1"/>
</dbReference>
<comment type="catalytic activity">
    <reaction evidence="7">
        <text>C-terminal L-cysteinyl-[HypE protein] + carbamoyl phosphate + ATP + H2O = C-terminal S-carboxamide-L-cysteinyl-[HypE protein] + AMP + phosphate + diphosphate + H(+)</text>
        <dbReference type="Rhea" id="RHEA:55636"/>
        <dbReference type="Rhea" id="RHEA-COMP:14247"/>
        <dbReference type="Rhea" id="RHEA-COMP:14392"/>
        <dbReference type="ChEBI" id="CHEBI:15377"/>
        <dbReference type="ChEBI" id="CHEBI:15378"/>
        <dbReference type="ChEBI" id="CHEBI:30616"/>
        <dbReference type="ChEBI" id="CHEBI:33019"/>
        <dbReference type="ChEBI" id="CHEBI:43474"/>
        <dbReference type="ChEBI" id="CHEBI:58228"/>
        <dbReference type="ChEBI" id="CHEBI:76913"/>
        <dbReference type="ChEBI" id="CHEBI:139126"/>
        <dbReference type="ChEBI" id="CHEBI:456215"/>
    </reaction>
</comment>
<dbReference type="EC" id="6.2.-.-" evidence="8"/>
<evidence type="ECO:0000256" key="9">
    <source>
        <dbReference type="PROSITE-ProRule" id="PRU00520"/>
    </source>
</evidence>
<evidence type="ECO:0000256" key="2">
    <source>
        <dbReference type="ARBA" id="ARBA00008097"/>
    </source>
</evidence>
<dbReference type="InterPro" id="IPR017968">
    <property type="entry name" value="Acylphosphatase_CS"/>
</dbReference>
<dbReference type="InterPro" id="IPR036046">
    <property type="entry name" value="Acylphosphatase-like_dom_sf"/>
</dbReference>
<dbReference type="Pfam" id="PF01300">
    <property type="entry name" value="Sua5_yciO_yrdC"/>
    <property type="match status" value="1"/>
</dbReference>
<evidence type="ECO:0000259" key="10">
    <source>
        <dbReference type="PROSITE" id="PS51160"/>
    </source>
</evidence>
<comment type="similarity">
    <text evidence="2 8">Belongs to the carbamoyltransferase HypF family.</text>
</comment>
<feature type="domain" description="YrdC-like" evidence="11">
    <location>
        <begin position="203"/>
        <end position="397"/>
    </location>
</feature>
<accession>A0ABM8B025</accession>
<dbReference type="InterPro" id="IPR041440">
    <property type="entry name" value="HypF_C"/>
</dbReference>
<dbReference type="PROSITE" id="PS51160">
    <property type="entry name" value="ACYLPHOSPHATASE_3"/>
    <property type="match status" value="1"/>
</dbReference>
<evidence type="ECO:0000256" key="6">
    <source>
        <dbReference type="ARBA" id="ARBA00022833"/>
    </source>
</evidence>
<evidence type="ECO:0000256" key="1">
    <source>
        <dbReference type="ARBA" id="ARBA00004711"/>
    </source>
</evidence>
<dbReference type="InterPro" id="IPR004421">
    <property type="entry name" value="Carbamoyltransferase_HypF"/>
</dbReference>
<keyword evidence="6" id="KW-0862">Zinc</keyword>
<dbReference type="Pfam" id="PF07503">
    <property type="entry name" value="zf-HYPF"/>
    <property type="match status" value="2"/>
</dbReference>
<dbReference type="SUPFAM" id="SSF55821">
    <property type="entry name" value="YrdC/RibB"/>
    <property type="match status" value="1"/>
</dbReference>
<dbReference type="PANTHER" id="PTHR42959:SF1">
    <property type="entry name" value="CARBAMOYLTRANSFERASE HYPF"/>
    <property type="match status" value="1"/>
</dbReference>
<dbReference type="Gene3D" id="3.30.110.120">
    <property type="match status" value="1"/>
</dbReference>
<gene>
    <name evidence="12" type="primary">hypF</name>
    <name evidence="12" type="ORF">SYK_12770</name>
</gene>
<proteinExistence type="inferred from homology"/>
<dbReference type="PROSITE" id="PS00150">
    <property type="entry name" value="ACYLPHOSPHATASE_1"/>
    <property type="match status" value="1"/>
</dbReference>
<dbReference type="Proteomes" id="UP001317742">
    <property type="component" value="Chromosome"/>
</dbReference>
<dbReference type="Pfam" id="PF00708">
    <property type="entry name" value="Acylphosphatase"/>
    <property type="match status" value="1"/>
</dbReference>